<evidence type="ECO:0000256" key="6">
    <source>
        <dbReference type="ARBA" id="ARBA00022989"/>
    </source>
</evidence>
<evidence type="ECO:0000256" key="1">
    <source>
        <dbReference type="ARBA" id="ARBA00004651"/>
    </source>
</evidence>
<feature type="transmembrane region" description="Helical" evidence="8">
    <location>
        <begin position="128"/>
        <end position="150"/>
    </location>
</feature>
<evidence type="ECO:0000256" key="5">
    <source>
        <dbReference type="ARBA" id="ARBA00022692"/>
    </source>
</evidence>
<feature type="transmembrane region" description="Helical" evidence="8">
    <location>
        <begin position="162"/>
        <end position="180"/>
    </location>
</feature>
<evidence type="ECO:0000256" key="8">
    <source>
        <dbReference type="SAM" id="Phobius"/>
    </source>
</evidence>
<comment type="similarity">
    <text evidence="2">Belongs to the AzlC family.</text>
</comment>
<dbReference type="PANTHER" id="PTHR34979">
    <property type="entry name" value="INNER MEMBRANE PROTEIN YGAZ"/>
    <property type="match status" value="1"/>
</dbReference>
<comment type="caution">
    <text evidence="9">The sequence shown here is derived from an EMBL/GenBank/DDBJ whole genome shotgun (WGS) entry which is preliminary data.</text>
</comment>
<dbReference type="GO" id="GO:1903785">
    <property type="term" value="P:L-valine transmembrane transport"/>
    <property type="evidence" value="ECO:0007669"/>
    <property type="project" value="TreeGrafter"/>
</dbReference>
<evidence type="ECO:0000256" key="2">
    <source>
        <dbReference type="ARBA" id="ARBA00010735"/>
    </source>
</evidence>
<evidence type="ECO:0000256" key="3">
    <source>
        <dbReference type="ARBA" id="ARBA00022448"/>
    </source>
</evidence>
<keyword evidence="6 8" id="KW-1133">Transmembrane helix</keyword>
<keyword evidence="7 8" id="KW-0472">Membrane</keyword>
<protein>
    <submittedName>
        <fullName evidence="9">Branched-chain amino acid ABC transporter permease</fullName>
    </submittedName>
</protein>
<evidence type="ECO:0000256" key="4">
    <source>
        <dbReference type="ARBA" id="ARBA00022475"/>
    </source>
</evidence>
<keyword evidence="3" id="KW-0813">Transport</keyword>
<feature type="transmembrane region" description="Helical" evidence="8">
    <location>
        <begin position="12"/>
        <end position="31"/>
    </location>
</feature>
<evidence type="ECO:0000313" key="9">
    <source>
        <dbReference type="EMBL" id="RDE73585.1"/>
    </source>
</evidence>
<evidence type="ECO:0000313" key="10">
    <source>
        <dbReference type="Proteomes" id="UP000253872"/>
    </source>
</evidence>
<dbReference type="InterPro" id="IPR011606">
    <property type="entry name" value="Brnchd-chn_aa_trnsp_permease"/>
</dbReference>
<reference evidence="9 10" key="1">
    <citation type="submission" date="2018-05" db="EMBL/GenBank/DDBJ databases">
        <title>Draft Genome Sequences for a Diverse set of 7 Haemophilus Species.</title>
        <authorList>
            <person name="Nichols M."/>
            <person name="Topaz N."/>
            <person name="Wang X."/>
            <person name="Wang X."/>
            <person name="Boxrud D."/>
        </authorList>
    </citation>
    <scope>NUCLEOTIDE SEQUENCE [LARGE SCALE GENOMIC DNA]</scope>
    <source>
        <strain evidence="9 10">C2002001239</strain>
    </source>
</reference>
<dbReference type="Proteomes" id="UP000253872">
    <property type="component" value="Unassembled WGS sequence"/>
</dbReference>
<dbReference type="AlphaFoldDB" id="A0A369YLB1"/>
<dbReference type="Pfam" id="PF03591">
    <property type="entry name" value="AzlC"/>
    <property type="match status" value="1"/>
</dbReference>
<evidence type="ECO:0000256" key="7">
    <source>
        <dbReference type="ARBA" id="ARBA00023136"/>
    </source>
</evidence>
<name>A0A369YLB1_9PAST</name>
<dbReference type="STRING" id="1035839.GCA_000238795_00090"/>
<dbReference type="RefSeq" id="WP_111401250.1">
    <property type="nucleotide sequence ID" value="NZ_QEPN01000001.1"/>
</dbReference>
<comment type="subcellular location">
    <subcellularLocation>
        <location evidence="1">Cell membrane</location>
        <topology evidence="1">Multi-pass membrane protein</topology>
    </subcellularLocation>
</comment>
<dbReference type="GO" id="GO:0005886">
    <property type="term" value="C:plasma membrane"/>
    <property type="evidence" value="ECO:0007669"/>
    <property type="project" value="UniProtKB-SubCell"/>
</dbReference>
<accession>A0A369YLB1</accession>
<dbReference type="EMBL" id="QEPN01000001">
    <property type="protein sequence ID" value="RDE73585.1"/>
    <property type="molecule type" value="Genomic_DNA"/>
</dbReference>
<sequence>MQHNFKRGIKESLPIMLGFIPFAMVLGAQGAQKGMHYYELGALTGLNFAGGSEFTAISLWTNPTNITLIVAMSVLVNCRHIIMGATLSLYMKNIPRLKALGMLFFMCDEVWAMSLANAQKAKQKQINVAYYMGVSVSLYLMWLIFTTLGAYLGPILGDIEQYGFDMAFTAIFMVMLKGMWKGFSPARPWFVSLIVAGATYHLVEGAWYVPAGALSGILAAYWFGRKEERS</sequence>
<dbReference type="PANTHER" id="PTHR34979:SF1">
    <property type="entry name" value="INNER MEMBRANE PROTEIN YGAZ"/>
    <property type="match status" value="1"/>
</dbReference>
<keyword evidence="5 8" id="KW-0812">Transmembrane</keyword>
<gene>
    <name evidence="9" type="ORF">DPV93_00055</name>
</gene>
<keyword evidence="4" id="KW-1003">Cell membrane</keyword>
<organism evidence="9 10">
    <name type="scientific">Haemophilus sputorum</name>
    <dbReference type="NCBI Taxonomy" id="1078480"/>
    <lineage>
        <taxon>Bacteria</taxon>
        <taxon>Pseudomonadati</taxon>
        <taxon>Pseudomonadota</taxon>
        <taxon>Gammaproteobacteria</taxon>
        <taxon>Pasteurellales</taxon>
        <taxon>Pasteurellaceae</taxon>
        <taxon>Haemophilus</taxon>
    </lineage>
</organism>
<proteinExistence type="inferred from homology"/>